<dbReference type="PANTHER" id="PTHR42924:SF3">
    <property type="entry name" value="POLYMERASE_HISTIDINOL PHOSPHATASE N-TERMINAL DOMAIN-CONTAINING PROTEIN"/>
    <property type="match status" value="1"/>
</dbReference>
<dbReference type="SMART" id="SM00481">
    <property type="entry name" value="POLIIIAc"/>
    <property type="match status" value="1"/>
</dbReference>
<sequence length="274" mass="30424">MIDLHCHSNFSDGILSPKELIQRAHNLNIRCLSLTDHDTVAGYTELLRAASDTSIKIINGIEFSARWKKHELHILGYHFKHTEDFFALIQRQNQSRVLRAQQIGSTLETFGIKEAYSKACNLAGHDRVGRPHFAQLLVNEGKAKDMASAFKKFLGRGKGAYVPTLWISVQEAVEGIIAAGGQAVIAHPLKYGLTRTKLHELINEFKEAGGVGIEVVSGEMTVTEVKEMAATCLRFRLLASSGSDYHGDKASRVHLGSQKQLPVNCTPIWHDWNI</sequence>
<dbReference type="OrthoDB" id="9804333at2"/>
<dbReference type="GO" id="GO:0035312">
    <property type="term" value="F:5'-3' DNA exonuclease activity"/>
    <property type="evidence" value="ECO:0007669"/>
    <property type="project" value="TreeGrafter"/>
</dbReference>
<dbReference type="PANTHER" id="PTHR42924">
    <property type="entry name" value="EXONUCLEASE"/>
    <property type="match status" value="1"/>
</dbReference>
<protein>
    <submittedName>
        <fullName evidence="2">TrpH protein</fullName>
    </submittedName>
</protein>
<dbReference type="Pfam" id="PF02811">
    <property type="entry name" value="PHP"/>
    <property type="match status" value="1"/>
</dbReference>
<name>A0A378LR27_9GAMM</name>
<evidence type="ECO:0000259" key="1">
    <source>
        <dbReference type="SMART" id="SM00481"/>
    </source>
</evidence>
<dbReference type="STRING" id="1122170.GCA_000701265_00896"/>
<evidence type="ECO:0000313" key="3">
    <source>
        <dbReference type="Proteomes" id="UP000255297"/>
    </source>
</evidence>
<organism evidence="2 3">
    <name type="scientific">Legionella wadsworthii</name>
    <dbReference type="NCBI Taxonomy" id="28088"/>
    <lineage>
        <taxon>Bacteria</taxon>
        <taxon>Pseudomonadati</taxon>
        <taxon>Pseudomonadota</taxon>
        <taxon>Gammaproteobacteria</taxon>
        <taxon>Legionellales</taxon>
        <taxon>Legionellaceae</taxon>
        <taxon>Legionella</taxon>
    </lineage>
</organism>
<dbReference type="AlphaFoldDB" id="A0A378LR27"/>
<dbReference type="CDD" id="cd07438">
    <property type="entry name" value="PHP_HisPPase_AMP"/>
    <property type="match status" value="1"/>
</dbReference>
<keyword evidence="3" id="KW-1185">Reference proteome</keyword>
<dbReference type="SUPFAM" id="SSF89550">
    <property type="entry name" value="PHP domain-like"/>
    <property type="match status" value="1"/>
</dbReference>
<reference evidence="2 3" key="1">
    <citation type="submission" date="2018-06" db="EMBL/GenBank/DDBJ databases">
        <authorList>
            <consortium name="Pathogen Informatics"/>
            <person name="Doyle S."/>
        </authorList>
    </citation>
    <scope>NUCLEOTIDE SEQUENCE [LARGE SCALE GENOMIC DNA]</scope>
    <source>
        <strain evidence="2 3">NCTC11532</strain>
    </source>
</reference>
<proteinExistence type="predicted"/>
<dbReference type="Gene3D" id="3.20.20.140">
    <property type="entry name" value="Metal-dependent hydrolases"/>
    <property type="match status" value="1"/>
</dbReference>
<dbReference type="RefSeq" id="WP_031565600.1">
    <property type="nucleotide sequence ID" value="NZ_CAAAIS010000003.1"/>
</dbReference>
<feature type="domain" description="Polymerase/histidinol phosphatase N-terminal" evidence="1">
    <location>
        <begin position="2"/>
        <end position="67"/>
    </location>
</feature>
<dbReference type="EMBL" id="UGPB01000001">
    <property type="protein sequence ID" value="STY29405.1"/>
    <property type="molecule type" value="Genomic_DNA"/>
</dbReference>
<dbReference type="InterPro" id="IPR003141">
    <property type="entry name" value="Pol/His_phosphatase_N"/>
</dbReference>
<accession>A0A378LR27</accession>
<evidence type="ECO:0000313" key="2">
    <source>
        <dbReference type="EMBL" id="STY29405.1"/>
    </source>
</evidence>
<dbReference type="GO" id="GO:0004534">
    <property type="term" value="F:5'-3' RNA exonuclease activity"/>
    <property type="evidence" value="ECO:0007669"/>
    <property type="project" value="TreeGrafter"/>
</dbReference>
<dbReference type="Gene3D" id="1.10.150.650">
    <property type="match status" value="1"/>
</dbReference>
<dbReference type="InterPro" id="IPR052018">
    <property type="entry name" value="PHP_domain"/>
</dbReference>
<dbReference type="InterPro" id="IPR016195">
    <property type="entry name" value="Pol/histidinol_Pase-like"/>
</dbReference>
<gene>
    <name evidence="2" type="ORF">NCTC11532_01591</name>
</gene>
<dbReference type="Proteomes" id="UP000255297">
    <property type="component" value="Unassembled WGS sequence"/>
</dbReference>
<dbReference type="InterPro" id="IPR004013">
    <property type="entry name" value="PHP_dom"/>
</dbReference>